<dbReference type="EMBL" id="LAZR01065342">
    <property type="protein sequence ID" value="KKK55753.1"/>
    <property type="molecule type" value="Genomic_DNA"/>
</dbReference>
<organism evidence="1">
    <name type="scientific">marine sediment metagenome</name>
    <dbReference type="NCBI Taxonomy" id="412755"/>
    <lineage>
        <taxon>unclassified sequences</taxon>
        <taxon>metagenomes</taxon>
        <taxon>ecological metagenomes</taxon>
    </lineage>
</organism>
<proteinExistence type="predicted"/>
<reference evidence="1" key="1">
    <citation type="journal article" date="2015" name="Nature">
        <title>Complex archaea that bridge the gap between prokaryotes and eukaryotes.</title>
        <authorList>
            <person name="Spang A."/>
            <person name="Saw J.H."/>
            <person name="Jorgensen S.L."/>
            <person name="Zaremba-Niedzwiedzka K."/>
            <person name="Martijn J."/>
            <person name="Lind A.E."/>
            <person name="van Eijk R."/>
            <person name="Schleper C."/>
            <person name="Guy L."/>
            <person name="Ettema T.J."/>
        </authorList>
    </citation>
    <scope>NUCLEOTIDE SEQUENCE</scope>
</reference>
<gene>
    <name evidence="1" type="ORF">LCGC14_3071390</name>
</gene>
<dbReference type="AlphaFoldDB" id="A0A0F8WGL9"/>
<name>A0A0F8WGL9_9ZZZZ</name>
<evidence type="ECO:0000313" key="1">
    <source>
        <dbReference type="EMBL" id="KKK55753.1"/>
    </source>
</evidence>
<accession>A0A0F8WGL9</accession>
<comment type="caution">
    <text evidence="1">The sequence shown here is derived from an EMBL/GenBank/DDBJ whole genome shotgun (WGS) entry which is preliminary data.</text>
</comment>
<sequence>MEYLEGKLKCGCYAKTTFNPANYVLELCPLHKAALEMYEALQVALDFFTQYDIQQKVISGISLQLNEALAEGK</sequence>
<protein>
    <submittedName>
        <fullName evidence="1">Uncharacterized protein</fullName>
    </submittedName>
</protein>